<dbReference type="PANTHER" id="PTHR44688:SF16">
    <property type="entry name" value="DNA-BINDING TRANSCRIPTIONAL ACTIVATOR DEVR_DOSR"/>
    <property type="match status" value="1"/>
</dbReference>
<dbReference type="EMBL" id="CADIJZ010000032">
    <property type="protein sequence ID" value="CAB3735108.1"/>
    <property type="molecule type" value="Genomic_DNA"/>
</dbReference>
<organism evidence="6 9">
    <name type="scientific">Paraburkholderia rhynchosiae</name>
    <dbReference type="NCBI Taxonomy" id="487049"/>
    <lineage>
        <taxon>Bacteria</taxon>
        <taxon>Pseudomonadati</taxon>
        <taxon>Pseudomonadota</taxon>
        <taxon>Betaproteobacteria</taxon>
        <taxon>Burkholderiales</taxon>
        <taxon>Burkholderiaceae</taxon>
        <taxon>Paraburkholderia</taxon>
    </lineage>
</organism>
<dbReference type="OrthoDB" id="134985at2"/>
<dbReference type="Gene3D" id="3.40.50.300">
    <property type="entry name" value="P-loop containing nucleotide triphosphate hydrolases"/>
    <property type="match status" value="1"/>
</dbReference>
<dbReference type="InterPro" id="IPR036388">
    <property type="entry name" value="WH-like_DNA-bd_sf"/>
</dbReference>
<dbReference type="SUPFAM" id="SSF46894">
    <property type="entry name" value="C-terminal effector domain of the bipartite response regulators"/>
    <property type="match status" value="1"/>
</dbReference>
<feature type="region of interest" description="Disordered" evidence="4">
    <location>
        <begin position="816"/>
        <end position="839"/>
    </location>
</feature>
<dbReference type="InterPro" id="IPR059106">
    <property type="entry name" value="WHD_MalT"/>
</dbReference>
<dbReference type="InterPro" id="IPR016032">
    <property type="entry name" value="Sig_transdc_resp-reg_C-effctor"/>
</dbReference>
<proteinExistence type="predicted"/>
<dbReference type="Proteomes" id="UP000235659">
    <property type="component" value="Unassembled WGS sequence"/>
</dbReference>
<accession>A0A2N7W576</accession>
<dbReference type="Proteomes" id="UP000494205">
    <property type="component" value="Unassembled WGS sequence"/>
</dbReference>
<dbReference type="SUPFAM" id="SSF52540">
    <property type="entry name" value="P-loop containing nucleoside triphosphate hydrolases"/>
    <property type="match status" value="1"/>
</dbReference>
<evidence type="ECO:0000259" key="5">
    <source>
        <dbReference type="PROSITE" id="PS50043"/>
    </source>
</evidence>
<evidence type="ECO:0000256" key="3">
    <source>
        <dbReference type="ARBA" id="ARBA00023163"/>
    </source>
</evidence>
<reference evidence="7 8" key="1">
    <citation type="submission" date="2018-01" db="EMBL/GenBank/DDBJ databases">
        <title>Whole genome analyses suggest that Burkholderia sensu lato contains two further novel genera in the rhizoxinica-symbiotica group Mycetohabitans gen. nov., and Trinickia gen. nov.: implications for the evolution of diazotrophy and nodulation in the Burkholderiaceae.</title>
        <authorList>
            <person name="Estrada-de los Santos P."/>
            <person name="Palmer M."/>
            <person name="Chavez-Ramirez B."/>
            <person name="Beukes C."/>
            <person name="Steenkamp E.T."/>
            <person name="Hirsch A.M."/>
            <person name="Manyaka P."/>
            <person name="Maluk M."/>
            <person name="Lafos M."/>
            <person name="Crook M."/>
            <person name="Gross E."/>
            <person name="Simon M.F."/>
            <person name="Bueno dos Reis Junior F."/>
            <person name="Poole P.S."/>
            <person name="Venter S.N."/>
            <person name="James E.K."/>
        </authorList>
    </citation>
    <scope>NUCLEOTIDE SEQUENCE [LARGE SCALE GENOMIC DNA]</scope>
    <source>
        <strain evidence="7 8">WSM 3937</strain>
    </source>
</reference>
<evidence type="ECO:0000256" key="1">
    <source>
        <dbReference type="ARBA" id="ARBA00023015"/>
    </source>
</evidence>
<dbReference type="RefSeq" id="WP_102635772.1">
    <property type="nucleotide sequence ID" value="NZ_CADIJZ010000032.1"/>
</dbReference>
<protein>
    <submittedName>
        <fullName evidence="6">HTH-type transcriptional regulator MalT</fullName>
    </submittedName>
    <submittedName>
        <fullName evidence="7">Helix-turn-helix transcriptional regulator</fullName>
    </submittedName>
</protein>
<dbReference type="InterPro" id="IPR000792">
    <property type="entry name" value="Tscrpt_reg_LuxR_C"/>
</dbReference>
<dbReference type="InterPro" id="IPR011990">
    <property type="entry name" value="TPR-like_helical_dom_sf"/>
</dbReference>
<evidence type="ECO:0000313" key="8">
    <source>
        <dbReference type="Proteomes" id="UP000235659"/>
    </source>
</evidence>
<name>A0A2N7W576_9BURK</name>
<feature type="compositionally biased region" description="Low complexity" evidence="4">
    <location>
        <begin position="822"/>
        <end position="839"/>
    </location>
</feature>
<evidence type="ECO:0000313" key="9">
    <source>
        <dbReference type="Proteomes" id="UP000494205"/>
    </source>
</evidence>
<dbReference type="Gene3D" id="1.25.40.10">
    <property type="entry name" value="Tetratricopeptide repeat domain"/>
    <property type="match status" value="1"/>
</dbReference>
<dbReference type="GO" id="GO:0003677">
    <property type="term" value="F:DNA binding"/>
    <property type="evidence" value="ECO:0007669"/>
    <property type="project" value="UniProtKB-KW"/>
</dbReference>
<keyword evidence="2" id="KW-0238">DNA-binding</keyword>
<keyword evidence="8" id="KW-1185">Reference proteome</keyword>
<dbReference type="Pfam" id="PF00196">
    <property type="entry name" value="GerE"/>
    <property type="match status" value="1"/>
</dbReference>
<keyword evidence="1" id="KW-0805">Transcription regulation</keyword>
<evidence type="ECO:0000313" key="6">
    <source>
        <dbReference type="EMBL" id="CAB3735108.1"/>
    </source>
</evidence>
<dbReference type="PRINTS" id="PR00038">
    <property type="entry name" value="HTHLUXR"/>
</dbReference>
<dbReference type="GO" id="GO:0006355">
    <property type="term" value="P:regulation of DNA-templated transcription"/>
    <property type="evidence" value="ECO:0007669"/>
    <property type="project" value="InterPro"/>
</dbReference>
<dbReference type="Pfam" id="PF25873">
    <property type="entry name" value="WHD_MalT"/>
    <property type="match status" value="1"/>
</dbReference>
<dbReference type="AlphaFoldDB" id="A0A2N7W576"/>
<dbReference type="CDD" id="cd06170">
    <property type="entry name" value="LuxR_C_like"/>
    <property type="match status" value="1"/>
</dbReference>
<dbReference type="EMBL" id="PNXY01000033">
    <property type="protein sequence ID" value="PMS24556.1"/>
    <property type="molecule type" value="Genomic_DNA"/>
</dbReference>
<dbReference type="PROSITE" id="PS50043">
    <property type="entry name" value="HTH_LUXR_2"/>
    <property type="match status" value="1"/>
</dbReference>
<dbReference type="PANTHER" id="PTHR44688">
    <property type="entry name" value="DNA-BINDING TRANSCRIPTIONAL ACTIVATOR DEVR_DOSR"/>
    <property type="match status" value="1"/>
</dbReference>
<feature type="domain" description="HTH luxR-type" evidence="5">
    <location>
        <begin position="836"/>
        <end position="901"/>
    </location>
</feature>
<evidence type="ECO:0000256" key="2">
    <source>
        <dbReference type="ARBA" id="ARBA00023125"/>
    </source>
</evidence>
<evidence type="ECO:0000313" key="7">
    <source>
        <dbReference type="EMBL" id="PMS24556.1"/>
    </source>
</evidence>
<dbReference type="InterPro" id="IPR027417">
    <property type="entry name" value="P-loop_NTPase"/>
</dbReference>
<keyword evidence="3" id="KW-0804">Transcription</keyword>
<sequence>MPLNRLLIETRFAPPRIGAQHVARADLLVQLAQIQQRTLALITGSAGYGKTTLLAQWRQRCMQDNARVAWLSLTSDDKGFAEFCFAFFAALQKLGVAAELALPVDRASAVSIDETVSFILSAIQPLTGELYLILDDYHHVEDAGAHRLIQRLLERCPANLHLLIASRAVPPLGLSRLRVMDQVVELDSARLPFSSTETRSFIEGNLGPGKISTDDTGMIHDLTGGWPSCLQLIVIMLRNRPAARNRLSNLVWRSNDLQIWLSEEVMATLPADLVAFCEDMSLFRRFNAPLAAFVTGHSHAADLLARMELENLPLQRVDLDDELPWFRFHRLFGEFLDTRVQRRGTATLAHLHRRASHWFAEHKLVTEAVRHANLAGDVELAAQVIEQAGPATWTLGYFGPVLMLLERLPRETLLAHPHLAELTCLAISLTALPAHAEAQLERLGVNDAACWPGAARSLPLVRAVIALQRDDTQQTIDLLESHRFDTAGDPFLRYLMLSVLSVAYAGVGRYADVRALLESQPIPAADRNNDMTIIAESTHALALLLEGDAREAARFAATLHARALKRFGERSVCANVCSAFLADAHYELNRIDDARETLANRHGLLESSGVEVTLLASLCRARLDLLQEGAGTALTFLRQQATRFRGLGYDRPFALMLAEQVRIHVNRGNRAETDALLQTLDTLAAQYEHSHGFLVEIRIAAALSHARVDLSSNPLRARKALETARQHALSIGRGRLLTLIDLLSARVLASLGRADEAMASRSRAVQSGCRYGLMRTFLDEGALARDELALVVQAQVLQGSALQFAQELLATYPAGTPTGRLAPSPAKNNSSSGSSARNGHATLTQREVQVLALVAQAMSNKRIALALDITVETVKWNLRNIFSKLGVSRRYDAMVWARNQKLID</sequence>
<dbReference type="Gene3D" id="1.10.10.10">
    <property type="entry name" value="Winged helix-like DNA-binding domain superfamily/Winged helix DNA-binding domain"/>
    <property type="match status" value="1"/>
</dbReference>
<evidence type="ECO:0000256" key="4">
    <source>
        <dbReference type="SAM" id="MobiDB-lite"/>
    </source>
</evidence>
<gene>
    <name evidence="6" type="primary">malT_1</name>
    <name evidence="7" type="ORF">C0Z16_30490</name>
    <name evidence="6" type="ORF">LMG27174_06178</name>
</gene>
<reference evidence="6 9" key="2">
    <citation type="submission" date="2020-04" db="EMBL/GenBank/DDBJ databases">
        <authorList>
            <person name="De Canck E."/>
        </authorList>
    </citation>
    <scope>NUCLEOTIDE SEQUENCE [LARGE SCALE GENOMIC DNA]</scope>
    <source>
        <strain evidence="6 9">LMG 27174</strain>
    </source>
</reference>
<dbReference type="SMART" id="SM00421">
    <property type="entry name" value="HTH_LUXR"/>
    <property type="match status" value="1"/>
</dbReference>